<dbReference type="SUPFAM" id="SSF53067">
    <property type="entry name" value="Actin-like ATPase domain"/>
    <property type="match status" value="1"/>
</dbReference>
<reference evidence="6 7" key="1">
    <citation type="journal article" date="2010" name="Cell">
        <title>The genome of Naegleria gruberi illuminates early eukaryotic versatility.</title>
        <authorList>
            <person name="Fritz-Laylin L.K."/>
            <person name="Prochnik S.E."/>
            <person name="Ginger M.L."/>
            <person name="Dacks J.B."/>
            <person name="Carpenter M.L."/>
            <person name="Field M.C."/>
            <person name="Kuo A."/>
            <person name="Paredez A."/>
            <person name="Chapman J."/>
            <person name="Pham J."/>
            <person name="Shu S."/>
            <person name="Neupane R."/>
            <person name="Cipriano M."/>
            <person name="Mancuso J."/>
            <person name="Tu H."/>
            <person name="Salamov A."/>
            <person name="Lindquist E."/>
            <person name="Shapiro H."/>
            <person name="Lucas S."/>
            <person name="Grigoriev I.V."/>
            <person name="Cande W.Z."/>
            <person name="Fulton C."/>
            <person name="Rokhsar D.S."/>
            <person name="Dawson S.C."/>
        </authorList>
    </citation>
    <scope>NUCLEOTIDE SEQUENCE [LARGE SCALE GENOMIC DNA]</scope>
    <source>
        <strain evidence="6 7">NEG-M</strain>
    </source>
</reference>
<dbReference type="GeneID" id="8853193"/>
<organism evidence="7">
    <name type="scientific">Naegleria gruberi</name>
    <name type="common">Amoeba</name>
    <dbReference type="NCBI Taxonomy" id="5762"/>
    <lineage>
        <taxon>Eukaryota</taxon>
        <taxon>Discoba</taxon>
        <taxon>Heterolobosea</taxon>
        <taxon>Tetramitia</taxon>
        <taxon>Eutetramitia</taxon>
        <taxon>Vahlkampfiidae</taxon>
        <taxon>Naegleria</taxon>
    </lineage>
</organism>
<evidence type="ECO:0000256" key="2">
    <source>
        <dbReference type="ARBA" id="ARBA00022771"/>
    </source>
</evidence>
<dbReference type="KEGG" id="ngr:NAEGRDRAFT_68895"/>
<dbReference type="Pfam" id="PF00022">
    <property type="entry name" value="Actin"/>
    <property type="match status" value="1"/>
</dbReference>
<dbReference type="InterPro" id="IPR004000">
    <property type="entry name" value="Actin"/>
</dbReference>
<dbReference type="VEuPathDB" id="AmoebaDB:NAEGRDRAFT_68895"/>
<dbReference type="Proteomes" id="UP000006671">
    <property type="component" value="Unassembled WGS sequence"/>
</dbReference>
<dbReference type="Gene3D" id="1.20.5.4770">
    <property type="match status" value="1"/>
</dbReference>
<dbReference type="PANTHER" id="PTHR11937">
    <property type="entry name" value="ACTIN"/>
    <property type="match status" value="1"/>
</dbReference>
<feature type="domain" description="A20-type" evidence="5">
    <location>
        <begin position="1"/>
        <end position="32"/>
    </location>
</feature>
<dbReference type="GO" id="GO:0008270">
    <property type="term" value="F:zinc ion binding"/>
    <property type="evidence" value="ECO:0007669"/>
    <property type="project" value="UniProtKB-KW"/>
</dbReference>
<dbReference type="AlphaFoldDB" id="D2VJ37"/>
<dbReference type="Gene3D" id="3.30.420.40">
    <property type="match status" value="2"/>
</dbReference>
<dbReference type="RefSeq" id="XP_002675876.1">
    <property type="nucleotide sequence ID" value="XM_002675830.1"/>
</dbReference>
<name>D2VJ37_NAEGR</name>
<sequence length="518" mass="60101">MSLCIGGCGFYGTPERRGYCSSCEKKHPNNNSSNLTNDSFQKWKDEHDKQKEEEEILKKRSAEYLIENQQKKVRNEPCVKFNMSEVSMLTDGGLFVEIVKFLEVSDMYHIMLASKSMSSLVNNEYIWKILFENKYGNEEKPIVGTCYENLRMRGRFTRSEVSWNYFTENPWVLEKLLTIKITKIGKIGNLNSPLDQLIPPSINRQNITQIIKHLWQPLKNDLPHLIELLTQRIKNLLVVRDELSRWHLIYVFKLQSEDEEEDEEDEEENVRFLSGGLPYHPGNSGNELQFDWWGKCPTSLKSFMSIHNGFGDNPSLDYSKGTFDSSVFVNYPKFDGLEVLTFHHGADLDQCFVRDSGSLELEPKTGQFWRRYKGRPSPEISFYKFMDSGENQEVEYFVDSNGQLVSEKVGEFLENVFGMDEYPVVMSENPSWEKKLADKNMFEILFEKFRIPSVNIVNEAELIMLENGRTNGCVLNSGHGNSYAVVVRDGKSRNGYESIYCIHQVSYRIEGNFMFSFE</sequence>
<evidence type="ECO:0000256" key="3">
    <source>
        <dbReference type="ARBA" id="ARBA00022833"/>
    </source>
</evidence>
<evidence type="ECO:0000256" key="4">
    <source>
        <dbReference type="SAM" id="MobiDB-lite"/>
    </source>
</evidence>
<dbReference type="SUPFAM" id="SSF57716">
    <property type="entry name" value="Glucocorticoid receptor-like (DNA-binding domain)"/>
    <property type="match status" value="1"/>
</dbReference>
<dbReference type="PROSITE" id="PS51036">
    <property type="entry name" value="ZF_A20"/>
    <property type="match status" value="1"/>
</dbReference>
<accession>D2VJ37</accession>
<evidence type="ECO:0000259" key="5">
    <source>
        <dbReference type="PROSITE" id="PS51036"/>
    </source>
</evidence>
<keyword evidence="3" id="KW-0862">Zinc</keyword>
<keyword evidence="1" id="KW-0479">Metal-binding</keyword>
<dbReference type="InterPro" id="IPR002653">
    <property type="entry name" value="Znf_A20"/>
</dbReference>
<evidence type="ECO:0000313" key="7">
    <source>
        <dbReference type="Proteomes" id="UP000006671"/>
    </source>
</evidence>
<dbReference type="InterPro" id="IPR043129">
    <property type="entry name" value="ATPase_NBD"/>
</dbReference>
<protein>
    <submittedName>
        <fullName evidence="6">Predicted protein</fullName>
    </submittedName>
</protein>
<dbReference type="InParanoid" id="D2VJ37"/>
<dbReference type="OrthoDB" id="428577at2759"/>
<feature type="compositionally biased region" description="Polar residues" evidence="4">
    <location>
        <begin position="29"/>
        <end position="40"/>
    </location>
</feature>
<dbReference type="EMBL" id="GG738875">
    <property type="protein sequence ID" value="EFC43132.1"/>
    <property type="molecule type" value="Genomic_DNA"/>
</dbReference>
<gene>
    <name evidence="6" type="ORF">NAEGRDRAFT_68895</name>
</gene>
<proteinExistence type="predicted"/>
<keyword evidence="7" id="KW-1185">Reference proteome</keyword>
<feature type="region of interest" description="Disordered" evidence="4">
    <location>
        <begin position="25"/>
        <end position="47"/>
    </location>
</feature>
<dbReference type="InterPro" id="IPR036047">
    <property type="entry name" value="F-box-like_dom_sf"/>
</dbReference>
<keyword evidence="2" id="KW-0863">Zinc-finger</keyword>
<evidence type="ECO:0000313" key="6">
    <source>
        <dbReference type="EMBL" id="EFC43132.1"/>
    </source>
</evidence>
<dbReference type="GO" id="GO:0003677">
    <property type="term" value="F:DNA binding"/>
    <property type="evidence" value="ECO:0007669"/>
    <property type="project" value="InterPro"/>
</dbReference>
<dbReference type="Pfam" id="PF01754">
    <property type="entry name" value="zf-A20"/>
    <property type="match status" value="1"/>
</dbReference>
<evidence type="ECO:0000256" key="1">
    <source>
        <dbReference type="ARBA" id="ARBA00022723"/>
    </source>
</evidence>
<dbReference type="SUPFAM" id="SSF81383">
    <property type="entry name" value="F-box domain"/>
    <property type="match status" value="1"/>
</dbReference>